<dbReference type="KEGG" id="bpt:Bpet0960"/>
<dbReference type="EMBL" id="AM902716">
    <property type="protein sequence ID" value="CAP41292.1"/>
    <property type="molecule type" value="Genomic_DNA"/>
</dbReference>
<evidence type="ECO:0000313" key="2">
    <source>
        <dbReference type="Proteomes" id="UP000001225"/>
    </source>
</evidence>
<gene>
    <name evidence="1" type="ordered locus">Bpet0960</name>
</gene>
<keyword evidence="2" id="KW-1185">Reference proteome</keyword>
<protein>
    <submittedName>
        <fullName evidence="1">Uncharacterized protein</fullName>
    </submittedName>
</protein>
<accession>A9I8V0</accession>
<name>A9I8V0_BORPD</name>
<dbReference type="AlphaFoldDB" id="A9I8V0"/>
<sequence length="108" mass="11962">MEEASPAPDNDEQAKVKALADYIEFFNSVGASASCPACGNKTWAVQDDPPKNLVPGLMLQGRSKTGPQRMEQFMPVIMVICQKCGFMRNHAREVFSAWQEKKKGTPNE</sequence>
<evidence type="ECO:0000313" key="1">
    <source>
        <dbReference type="EMBL" id="CAP41292.1"/>
    </source>
</evidence>
<reference evidence="1 2" key="1">
    <citation type="journal article" date="2008" name="BMC Genomics">
        <title>The missing link: Bordetella petrii is endowed with both the metabolic versatility of environmental bacteria and virulence traits of pathogenic Bordetellae.</title>
        <authorList>
            <person name="Gross R."/>
            <person name="Guzman C.A."/>
            <person name="Sebaihia M."/>
            <person name="Martins Dos Santos V.A."/>
            <person name="Pieper D.H."/>
            <person name="Koebnik R."/>
            <person name="Lechner M."/>
            <person name="Bartels D."/>
            <person name="Buhrmester J."/>
            <person name="Choudhuri J.V."/>
            <person name="Ebensen T."/>
            <person name="Gaigalat L."/>
            <person name="Herrmann S."/>
            <person name="Khachane A.N."/>
            <person name="Larisch C."/>
            <person name="Link S."/>
            <person name="Linke B."/>
            <person name="Meyer F."/>
            <person name="Mormann S."/>
            <person name="Nakunst D."/>
            <person name="Rueckert C."/>
            <person name="Schneiker-Bekel S."/>
            <person name="Schulze K."/>
            <person name="Vorhoelter F.J."/>
            <person name="Yevsa T."/>
            <person name="Engle J.T."/>
            <person name="Goldman W.E."/>
            <person name="Puehler A."/>
            <person name="Goebel U.B."/>
            <person name="Goesmann A."/>
            <person name="Bloecker H."/>
            <person name="Kaiser O."/>
            <person name="Martinez-Arias R."/>
        </authorList>
    </citation>
    <scope>NUCLEOTIDE SEQUENCE [LARGE SCALE GENOMIC DNA]</scope>
    <source>
        <strain evidence="2">ATCC BAA-461 / DSM 12804 / CCUG 43448 / CIP 107267 / Se-1111R</strain>
    </source>
</reference>
<organism evidence="1 2">
    <name type="scientific">Bordetella petrii (strain ATCC BAA-461 / DSM 12804 / CCUG 43448 / CIP 107267 / Se-1111R)</name>
    <dbReference type="NCBI Taxonomy" id="340100"/>
    <lineage>
        <taxon>Bacteria</taxon>
        <taxon>Pseudomonadati</taxon>
        <taxon>Pseudomonadota</taxon>
        <taxon>Betaproteobacteria</taxon>
        <taxon>Burkholderiales</taxon>
        <taxon>Alcaligenaceae</taxon>
        <taxon>Bordetella</taxon>
    </lineage>
</organism>
<dbReference type="Proteomes" id="UP000001225">
    <property type="component" value="Chromosome"/>
</dbReference>
<proteinExistence type="predicted"/>
<dbReference type="STRING" id="94624.Bpet0960"/>